<evidence type="ECO:0000313" key="3">
    <source>
        <dbReference type="EMBL" id="AHF99045.1"/>
    </source>
</evidence>
<dbReference type="STRING" id="797299.HALLA_09315"/>
<dbReference type="KEGG" id="hlr:HALLA_09315"/>
<dbReference type="PROSITE" id="PS51257">
    <property type="entry name" value="PROKAR_LIPOPROTEIN"/>
    <property type="match status" value="1"/>
</dbReference>
<name>W0JJX5_9EURY</name>
<dbReference type="OrthoDB" id="312630at2157"/>
<dbReference type="eggNOG" id="arCOG02874">
    <property type="taxonomic scope" value="Archaea"/>
</dbReference>
<dbReference type="Pfam" id="PF19119">
    <property type="entry name" value="DUF5803"/>
    <property type="match status" value="1"/>
</dbReference>
<organism evidence="3 4">
    <name type="scientific">Halostagnicola larsenii XH-48</name>
    <dbReference type="NCBI Taxonomy" id="797299"/>
    <lineage>
        <taxon>Archaea</taxon>
        <taxon>Methanobacteriati</taxon>
        <taxon>Methanobacteriota</taxon>
        <taxon>Stenosarchaea group</taxon>
        <taxon>Halobacteria</taxon>
        <taxon>Halobacteriales</taxon>
        <taxon>Natrialbaceae</taxon>
        <taxon>Halostagnicola</taxon>
    </lineage>
</organism>
<dbReference type="InterPro" id="IPR043826">
    <property type="entry name" value="DUF5803"/>
</dbReference>
<dbReference type="GeneID" id="25144672"/>
<dbReference type="RefSeq" id="WP_049952240.1">
    <property type="nucleotide sequence ID" value="NZ_CP007055.1"/>
</dbReference>
<evidence type="ECO:0000256" key="2">
    <source>
        <dbReference type="SAM" id="Phobius"/>
    </source>
</evidence>
<evidence type="ECO:0000313" key="4">
    <source>
        <dbReference type="Proteomes" id="UP000019024"/>
    </source>
</evidence>
<keyword evidence="2" id="KW-0472">Membrane</keyword>
<keyword evidence="2" id="KW-1133">Transmembrane helix</keyword>
<reference evidence="3 4" key="1">
    <citation type="submission" date="2014-01" db="EMBL/GenBank/DDBJ databases">
        <authorList>
            <consortium name="DOE Joint Genome Institute"/>
            <person name="Anderson I."/>
            <person name="Huntemann M."/>
            <person name="Han J."/>
            <person name="Chen A."/>
            <person name="Kyrpides N."/>
            <person name="Mavromatis K."/>
            <person name="Markowitz V."/>
            <person name="Palaniappan K."/>
            <person name="Ivanova N."/>
            <person name="Schaumberg A."/>
            <person name="Pati A."/>
            <person name="Liolios K."/>
            <person name="Nordberg H.P."/>
            <person name="Cantor M.N."/>
            <person name="Hua S.X."/>
            <person name="Woyke T."/>
        </authorList>
    </citation>
    <scope>NUCLEOTIDE SEQUENCE [LARGE SCALE GENOMIC DNA]</scope>
    <source>
        <strain evidence="3 4">XH-48</strain>
    </source>
</reference>
<feature type="region of interest" description="Disordered" evidence="1">
    <location>
        <begin position="236"/>
        <end position="256"/>
    </location>
</feature>
<dbReference type="HOGENOM" id="CLU_094837_0_0_2"/>
<keyword evidence="4" id="KW-1185">Reference proteome</keyword>
<dbReference type="AlphaFoldDB" id="W0JJX5"/>
<feature type="transmembrane region" description="Helical" evidence="2">
    <location>
        <begin position="203"/>
        <end position="225"/>
    </location>
</feature>
<evidence type="ECO:0000256" key="1">
    <source>
        <dbReference type="SAM" id="MobiDB-lite"/>
    </source>
</evidence>
<feature type="compositionally biased region" description="Acidic residues" evidence="1">
    <location>
        <begin position="243"/>
        <end position="256"/>
    </location>
</feature>
<gene>
    <name evidence="3" type="ORF">HALLA_09315</name>
</gene>
<accession>W0JJX5</accession>
<proteinExistence type="predicted"/>
<dbReference type="PATRIC" id="fig|797299.3.peg.905"/>
<sequence length="256" mass="28174">MNRRLVLGILAVALLATTAGCSMFTGGISDEELDREQSYDDLRESNATVRIDIEGASLADGGEFRAVYDLNGTDELSMYRSSLYREEALDIYSVRYWYPNGTEVTGSDLDIEQGRSSTDVRVPDGNGTLAMSSHAGSKTFQLPTYVEGSYEVTPPEGHRTSNFLFGNVNPGGFERSVVDDQERLRWDNAETPISVQYYNARDIPLFLGLIGVVGVVGGAGVAYYYRQVKQLERRRKEAGIDLEGGDESDDDPPGRP</sequence>
<dbReference type="Proteomes" id="UP000019024">
    <property type="component" value="Chromosome"/>
</dbReference>
<protein>
    <submittedName>
        <fullName evidence="3">Uncharacterized protein</fullName>
    </submittedName>
</protein>
<keyword evidence="2" id="KW-0812">Transmembrane</keyword>
<dbReference type="EMBL" id="CP007055">
    <property type="protein sequence ID" value="AHF99045.1"/>
    <property type="molecule type" value="Genomic_DNA"/>
</dbReference>